<sequence>RLLYRSPTEFLKYFTCDTCEFAKSRRQQFSSAAVFRASSFLLLVHTDIWGPCPVPSIGGSFYFVVFIDDYSRFTWVYPLAFRKDLYDAYELFRLQAITTFKSDINTLQYLPPTDIGNLQADNAKEFEKLGRIIGPKYSTKTTFSNAYSPAQNAVAERRIGLLVMKMRALLLAGNLPKFLWAEAVIYSAWLYNISPSTSNDGQSPYHRVFSRHPPLAYIRTFGCTAFVHIQKANQTNKLDARAIKCMFVGLPDDRKGYKLLNAYSHQLLYSRDVVFHEDEFPPINTIQAAAAFRLRARDASDIPSITPHEPLPPLSTRLDPTIFPPLPSTSPPPTTDQLSPPQVYSLSAAFDELQLALPYRSPLFHPPTTLLAQHHSRTTPTPTLPGTPFCLSASHLPFVDISIDDLATLPPPPYPYPFPPLSAPTQPLDPPLYPPWHLYALLSARLPSDSSDPKNWQEAMRRSDRDKWRAAAQDEFQSLHDNKTYDLVPRLKTMTVLPCRWVFRIKPNGTYKARLVIKGFLQREGVDYDDIFAPVVRLEVLRFLFIMVAIYDLECHQMDVKTAFLNGTMDRVVYMEQPPGDLVTDVSRRELVCRLKRSLYGLKQAPNLWYWTFVDYMTSQKYTRLHKDRCVFIKTDASGFTIVSLYVDDLLILAPTLSLVLALKASLSQRFAMKDLGEVSDILGWQVERNRAAKTIFLHQSRYAEAILDRFDMVNCNPVSTPFNPSLTLSASHCATTPHDFAFMIGKNYRSVVGSFMYLAMGTRPDLAYTLQQLSQFLHNPGPTHWSAVQRALRYLKGTRTYGIRLGGIASIDDFPFLSAYVDANYAMCVDTRRCISGFFTLFFGSPVSWLAKKQPLVTLSTTEAEFVALALCIQELLYLRQLASELQQTSDQPVVVHEDNQSTIKIATNAELHGHSKHIDVRYMFVRDLVDSGEFQLKWCSSGNQLADFFTKPLPAPAFADLRSRLSIIPLSAFT</sequence>
<feature type="domain" description="Integrase catalytic" evidence="1">
    <location>
        <begin position="36"/>
        <end position="212"/>
    </location>
</feature>
<dbReference type="InterPro" id="IPR036397">
    <property type="entry name" value="RNaseH_sf"/>
</dbReference>
<dbReference type="AlphaFoldDB" id="A0A6A4ZCE2"/>
<dbReference type="Gene3D" id="3.30.420.10">
    <property type="entry name" value="Ribonuclease H-like superfamily/Ribonuclease H"/>
    <property type="match status" value="1"/>
</dbReference>
<reference evidence="2 3" key="1">
    <citation type="submission" date="2019-06" db="EMBL/GenBank/DDBJ databases">
        <title>Genomics analysis of Aphanomyces spp. identifies a new class of oomycete effector associated with host adaptation.</title>
        <authorList>
            <person name="Gaulin E."/>
        </authorList>
    </citation>
    <scope>NUCLEOTIDE SEQUENCE [LARGE SCALE GENOMIC DNA]</scope>
    <source>
        <strain evidence="2 3">E</strain>
    </source>
</reference>
<dbReference type="CDD" id="cd09272">
    <property type="entry name" value="RNase_HI_RT_Ty1"/>
    <property type="match status" value="1"/>
</dbReference>
<comment type="caution">
    <text evidence="2">The sequence shown here is derived from an EMBL/GenBank/DDBJ whole genome shotgun (WGS) entry which is preliminary data.</text>
</comment>
<feature type="non-terminal residue" evidence="2">
    <location>
        <position position="976"/>
    </location>
</feature>
<gene>
    <name evidence="2" type="ORF">AaE_011677</name>
</gene>
<dbReference type="InterPro" id="IPR043502">
    <property type="entry name" value="DNA/RNA_pol_sf"/>
</dbReference>
<organism evidence="2 3">
    <name type="scientific">Aphanomyces astaci</name>
    <name type="common">Crayfish plague agent</name>
    <dbReference type="NCBI Taxonomy" id="112090"/>
    <lineage>
        <taxon>Eukaryota</taxon>
        <taxon>Sar</taxon>
        <taxon>Stramenopiles</taxon>
        <taxon>Oomycota</taxon>
        <taxon>Saprolegniomycetes</taxon>
        <taxon>Saprolegniales</taxon>
        <taxon>Verrucalvaceae</taxon>
        <taxon>Aphanomyces</taxon>
    </lineage>
</organism>
<dbReference type="SUPFAM" id="SSF56672">
    <property type="entry name" value="DNA/RNA polymerases"/>
    <property type="match status" value="1"/>
</dbReference>
<dbReference type="PANTHER" id="PTHR11439">
    <property type="entry name" value="GAG-POL-RELATED RETROTRANSPOSON"/>
    <property type="match status" value="1"/>
</dbReference>
<evidence type="ECO:0000313" key="2">
    <source>
        <dbReference type="EMBL" id="KAF0713914.1"/>
    </source>
</evidence>
<dbReference type="Pfam" id="PF25597">
    <property type="entry name" value="SH3_retrovirus"/>
    <property type="match status" value="1"/>
</dbReference>
<dbReference type="SUPFAM" id="SSF53098">
    <property type="entry name" value="Ribonuclease H-like"/>
    <property type="match status" value="1"/>
</dbReference>
<dbReference type="EMBL" id="VJMI01017388">
    <property type="protein sequence ID" value="KAF0713914.1"/>
    <property type="molecule type" value="Genomic_DNA"/>
</dbReference>
<dbReference type="VEuPathDB" id="FungiDB:H257_04966"/>
<dbReference type="PROSITE" id="PS50994">
    <property type="entry name" value="INTEGRASE"/>
    <property type="match status" value="1"/>
</dbReference>
<dbReference type="Proteomes" id="UP000469452">
    <property type="component" value="Unassembled WGS sequence"/>
</dbReference>
<name>A0A6A4ZCE2_APHAT</name>
<protein>
    <recommendedName>
        <fullName evidence="1">Integrase catalytic domain-containing protein</fullName>
    </recommendedName>
</protein>
<dbReference type="VEuPathDB" id="FungiDB:H257_15637"/>
<proteinExistence type="predicted"/>
<evidence type="ECO:0000259" key="1">
    <source>
        <dbReference type="PROSITE" id="PS50994"/>
    </source>
</evidence>
<dbReference type="Pfam" id="PF07727">
    <property type="entry name" value="RVT_2"/>
    <property type="match status" value="1"/>
</dbReference>
<dbReference type="GO" id="GO:0003676">
    <property type="term" value="F:nucleic acid binding"/>
    <property type="evidence" value="ECO:0007669"/>
    <property type="project" value="InterPro"/>
</dbReference>
<dbReference type="InterPro" id="IPR001584">
    <property type="entry name" value="Integrase_cat-core"/>
</dbReference>
<feature type="non-terminal residue" evidence="2">
    <location>
        <position position="1"/>
    </location>
</feature>
<dbReference type="InterPro" id="IPR013103">
    <property type="entry name" value="RVT_2"/>
</dbReference>
<dbReference type="InterPro" id="IPR057670">
    <property type="entry name" value="SH3_retrovirus"/>
</dbReference>
<dbReference type="GO" id="GO:0015074">
    <property type="term" value="P:DNA integration"/>
    <property type="evidence" value="ECO:0007669"/>
    <property type="project" value="InterPro"/>
</dbReference>
<accession>A0A6A4ZCE2</accession>
<evidence type="ECO:0000313" key="3">
    <source>
        <dbReference type="Proteomes" id="UP000469452"/>
    </source>
</evidence>
<dbReference type="PANTHER" id="PTHR11439:SF440">
    <property type="entry name" value="INTEGRASE CATALYTIC DOMAIN-CONTAINING PROTEIN"/>
    <property type="match status" value="1"/>
</dbReference>
<dbReference type="InterPro" id="IPR012337">
    <property type="entry name" value="RNaseH-like_sf"/>
</dbReference>